<reference evidence="4" key="1">
    <citation type="submission" date="2023-08" db="EMBL/GenBank/DDBJ databases">
        <title>Draft sequence of the Babesia gibsoni genome.</title>
        <authorList>
            <person name="Yamagishi J.Y."/>
            <person name="Xuan X.X."/>
        </authorList>
    </citation>
    <scope>NUCLEOTIDE SEQUENCE</scope>
    <source>
        <strain evidence="4">Azabu</strain>
    </source>
</reference>
<feature type="compositionally biased region" description="Basic and acidic residues" evidence="2">
    <location>
        <begin position="71"/>
        <end position="81"/>
    </location>
</feature>
<dbReference type="Gene3D" id="3.30.110.110">
    <property type="entry name" value="Mre11, capping domain"/>
    <property type="match status" value="1"/>
</dbReference>
<dbReference type="InterPro" id="IPR038487">
    <property type="entry name" value="Mre11_capping_dom"/>
</dbReference>
<evidence type="ECO:0000313" key="5">
    <source>
        <dbReference type="Proteomes" id="UP001230268"/>
    </source>
</evidence>
<keyword evidence="1" id="KW-0378">Hydrolase</keyword>
<evidence type="ECO:0000256" key="2">
    <source>
        <dbReference type="SAM" id="MobiDB-lite"/>
    </source>
</evidence>
<dbReference type="Pfam" id="PF00149">
    <property type="entry name" value="Metallophos"/>
    <property type="match status" value="1"/>
</dbReference>
<dbReference type="SMART" id="SM01347">
    <property type="entry name" value="Mre11_DNA_bind"/>
    <property type="match status" value="1"/>
</dbReference>
<organism evidence="4 5">
    <name type="scientific">Babesia gibsoni</name>
    <dbReference type="NCBI Taxonomy" id="33632"/>
    <lineage>
        <taxon>Eukaryota</taxon>
        <taxon>Sar</taxon>
        <taxon>Alveolata</taxon>
        <taxon>Apicomplexa</taxon>
        <taxon>Aconoidasida</taxon>
        <taxon>Piroplasmida</taxon>
        <taxon>Babesiidae</taxon>
        <taxon>Babesia</taxon>
    </lineage>
</organism>
<feature type="compositionally biased region" description="Polar residues" evidence="2">
    <location>
        <begin position="39"/>
        <end position="52"/>
    </location>
</feature>
<feature type="region of interest" description="Disordered" evidence="2">
    <location>
        <begin position="23"/>
        <end position="83"/>
    </location>
</feature>
<dbReference type="GO" id="GO:0035861">
    <property type="term" value="C:site of double-strand break"/>
    <property type="evidence" value="ECO:0007669"/>
    <property type="project" value="TreeGrafter"/>
</dbReference>
<name>A0AAD8PFI2_BABGI</name>
<dbReference type="PANTHER" id="PTHR10139:SF1">
    <property type="entry name" value="DOUBLE-STRAND BREAK REPAIR PROTEIN MRE11"/>
    <property type="match status" value="1"/>
</dbReference>
<dbReference type="GO" id="GO:0030145">
    <property type="term" value="F:manganese ion binding"/>
    <property type="evidence" value="ECO:0007669"/>
    <property type="project" value="InterPro"/>
</dbReference>
<dbReference type="SUPFAM" id="SSF56300">
    <property type="entry name" value="Metallo-dependent phosphatases"/>
    <property type="match status" value="1"/>
</dbReference>
<dbReference type="GO" id="GO:0000723">
    <property type="term" value="P:telomere maintenance"/>
    <property type="evidence" value="ECO:0007669"/>
    <property type="project" value="TreeGrafter"/>
</dbReference>
<dbReference type="Pfam" id="PF04152">
    <property type="entry name" value="Mre11_DNA_bind"/>
    <property type="match status" value="1"/>
</dbReference>
<proteinExistence type="predicted"/>
<dbReference type="EMBL" id="JAVEPI010000001">
    <property type="protein sequence ID" value="KAK1444495.1"/>
    <property type="molecule type" value="Genomic_DNA"/>
</dbReference>
<dbReference type="GO" id="GO:0042138">
    <property type="term" value="P:meiotic DNA double-strand break formation"/>
    <property type="evidence" value="ECO:0007669"/>
    <property type="project" value="TreeGrafter"/>
</dbReference>
<sequence>MAPRFTSFRSMWAEITHKDEIENTVSPEKPLLPIRNPLSLRSRQAAPSSANSLPIAKPPIKSPPSKVNKPAPDDACKKSEDEGSLNVSLLASNPTDHSENAVHASALVESVIPVLRAPNTRKLVDEEGEGFRTSNKQDVPTCSRNDGAVGKVEKQLDSSVNSCPELRDRAANDEDFDVLESGMFRVLIFTDTHLGYKSSDPIRANDAFDTFEEALYLAKNLRVDAIFHAGDLFDESYPSRSVTYRTMDLLSRYCRIGETRKNAETLEIGFTSNTSLCEDEKRPFLLRTMNLRVPDERKIPFFVIHGNHDCPNGANDLSPIDLLDVANLVTYFGSASDLNRIDLHPFLLNKMGIRIALYGLGWVKDESLYKAFEDKRVTFHPPPNNEEYNWYNVLLFHQNRYPRNSKSCKDYIPEELLPDWLDLVIWGHEHECLRDPQPSMNRNFRVLQLGSTVQTSMAVAEMPHKHCCLMELTADKVDFYPITLETARQLHYSEVCLSQLDLPEDSEKAISNKLTDIIENILSGFKDREKTLLRASTITKIMPSGPRSKVIDNINSSIRLPLIRLRVEHSGFQSISPRTFGNAFKSRFHPVNSHSLTDRVANPTELLRFWQRRKQSSAQANKDAKGIQGGSADVNNHTVKQKVLSTLEDNCRLKIMLEKELNGAVERFASGLETNAISEFVRKTVSDAQNFLSATMAAHTGEQMNEDIYNQMIERSVLMRTQSGRMGACDGKIKCEGDNSRTMTLDPPFTLAPGYISPPKPEAAKDLVSSIEHIKDQGAKGLASLGMTFPMGSMTMNSTVIYDGASSDSNKRVSASVVPNGEKPKRSCVKDAMRVMEPQMPGSHNPLESFNIAKNITTCEYVTNVSVKGEPLKMSDFADDAMPTTNVNASRAADEHSCATDPNDLYQYIQECEKFAAPTSLGELHNGTENRSKAASLTTTMLGLRKPIIQEEATKGAAKKGKTNSLRDSLLNMFSKKT</sequence>
<comment type="caution">
    <text evidence="4">The sequence shown here is derived from an EMBL/GenBank/DDBJ whole genome shotgun (WGS) entry which is preliminary data.</text>
</comment>
<evidence type="ECO:0000256" key="1">
    <source>
        <dbReference type="ARBA" id="ARBA00022801"/>
    </source>
</evidence>
<dbReference type="GO" id="GO:0000724">
    <property type="term" value="P:double-strand break repair via homologous recombination"/>
    <property type="evidence" value="ECO:0007669"/>
    <property type="project" value="TreeGrafter"/>
</dbReference>
<evidence type="ECO:0000259" key="3">
    <source>
        <dbReference type="SMART" id="SM01347"/>
    </source>
</evidence>
<dbReference type="GO" id="GO:0006303">
    <property type="term" value="P:double-strand break repair via nonhomologous end joining"/>
    <property type="evidence" value="ECO:0007669"/>
    <property type="project" value="TreeGrafter"/>
</dbReference>
<dbReference type="GO" id="GO:0007095">
    <property type="term" value="P:mitotic G2 DNA damage checkpoint signaling"/>
    <property type="evidence" value="ECO:0007669"/>
    <property type="project" value="TreeGrafter"/>
</dbReference>
<protein>
    <submittedName>
        <fullName evidence="4">Double-strand break repair protein mre11</fullName>
    </submittedName>
</protein>
<dbReference type="GO" id="GO:0030870">
    <property type="term" value="C:Mre11 complex"/>
    <property type="evidence" value="ECO:0007669"/>
    <property type="project" value="TreeGrafter"/>
</dbReference>
<dbReference type="Gene3D" id="3.60.21.10">
    <property type="match status" value="1"/>
</dbReference>
<dbReference type="GO" id="GO:0000014">
    <property type="term" value="F:single-stranded DNA endodeoxyribonuclease activity"/>
    <property type="evidence" value="ECO:0007669"/>
    <property type="project" value="TreeGrafter"/>
</dbReference>
<dbReference type="PANTHER" id="PTHR10139">
    <property type="entry name" value="DOUBLE-STRAND BREAK REPAIR PROTEIN MRE11"/>
    <property type="match status" value="1"/>
</dbReference>
<evidence type="ECO:0000313" key="4">
    <source>
        <dbReference type="EMBL" id="KAK1444495.1"/>
    </source>
</evidence>
<dbReference type="InterPro" id="IPR029052">
    <property type="entry name" value="Metallo-depent_PP-like"/>
</dbReference>
<dbReference type="AlphaFoldDB" id="A0AAD8PFI2"/>
<feature type="domain" description="Mre11 DNA-binding" evidence="3">
    <location>
        <begin position="477"/>
        <end position="668"/>
    </location>
</feature>
<dbReference type="Proteomes" id="UP001230268">
    <property type="component" value="Unassembled WGS sequence"/>
</dbReference>
<dbReference type="CDD" id="cd00840">
    <property type="entry name" value="MPP_Mre11_N"/>
    <property type="match status" value="1"/>
</dbReference>
<accession>A0AAD8PFI2</accession>
<dbReference type="GO" id="GO:0097552">
    <property type="term" value="P:mitochondrial double-strand break repair via homologous recombination"/>
    <property type="evidence" value="ECO:0007669"/>
    <property type="project" value="TreeGrafter"/>
</dbReference>
<gene>
    <name evidence="4" type="ORF">BgAZ_104010</name>
</gene>
<dbReference type="InterPro" id="IPR007281">
    <property type="entry name" value="Mre11_DNA-bd"/>
</dbReference>
<keyword evidence="5" id="KW-1185">Reference proteome</keyword>
<dbReference type="InterPro" id="IPR004843">
    <property type="entry name" value="Calcineurin-like_PHP"/>
</dbReference>
<dbReference type="InterPro" id="IPR041796">
    <property type="entry name" value="Mre11_N"/>
</dbReference>